<evidence type="ECO:0000256" key="1">
    <source>
        <dbReference type="SAM" id="MobiDB-lite"/>
    </source>
</evidence>
<keyword evidence="3" id="KW-1185">Reference proteome</keyword>
<sequence>MNQNQESVNIEENSSSSGHSGLYPNIEEFEEEQEEDLIYDIEMDEDGDQMSEERIQLKEDKFQFDEDKVLIICTSEASGEESDGQYKSYQLPVTEDLFEQCNDTILPYKRKHQLGPRSSELLKLLRERSSLTNIFKFYSAVNQPLSNLEDDLRKEIQKNEENGVIEWGVNSSLLESFISEL</sequence>
<feature type="compositionally biased region" description="Low complexity" evidence="1">
    <location>
        <begin position="1"/>
        <end position="17"/>
    </location>
</feature>
<dbReference type="EMBL" id="JABEBT010000028">
    <property type="protein sequence ID" value="KAF7636628.1"/>
    <property type="molecule type" value="Genomic_DNA"/>
</dbReference>
<reference evidence="2" key="1">
    <citation type="journal article" date="2020" name="Ecol. Evol.">
        <title>Genome structure and content of the rice root-knot nematode (Meloidogyne graminicola).</title>
        <authorList>
            <person name="Phan N.T."/>
            <person name="Danchin E.G.J."/>
            <person name="Klopp C."/>
            <person name="Perfus-Barbeoch L."/>
            <person name="Kozlowski D.K."/>
            <person name="Koutsovoulos G.D."/>
            <person name="Lopez-Roques C."/>
            <person name="Bouchez O."/>
            <person name="Zahm M."/>
            <person name="Besnard G."/>
            <person name="Bellafiore S."/>
        </authorList>
    </citation>
    <scope>NUCLEOTIDE SEQUENCE</scope>
    <source>
        <strain evidence="2">VN-18</strain>
    </source>
</reference>
<evidence type="ECO:0000313" key="3">
    <source>
        <dbReference type="Proteomes" id="UP000605970"/>
    </source>
</evidence>
<dbReference type="Proteomes" id="UP000605970">
    <property type="component" value="Unassembled WGS sequence"/>
</dbReference>
<feature type="region of interest" description="Disordered" evidence="1">
    <location>
        <begin position="1"/>
        <end position="33"/>
    </location>
</feature>
<comment type="caution">
    <text evidence="2">The sequence shown here is derived from an EMBL/GenBank/DDBJ whole genome shotgun (WGS) entry which is preliminary data.</text>
</comment>
<evidence type="ECO:0000313" key="2">
    <source>
        <dbReference type="EMBL" id="KAF7636628.1"/>
    </source>
</evidence>
<dbReference type="OrthoDB" id="5898506at2759"/>
<name>A0A8S9ZSW2_9BILA</name>
<organism evidence="2 3">
    <name type="scientific">Meloidogyne graminicola</name>
    <dbReference type="NCBI Taxonomy" id="189291"/>
    <lineage>
        <taxon>Eukaryota</taxon>
        <taxon>Metazoa</taxon>
        <taxon>Ecdysozoa</taxon>
        <taxon>Nematoda</taxon>
        <taxon>Chromadorea</taxon>
        <taxon>Rhabditida</taxon>
        <taxon>Tylenchina</taxon>
        <taxon>Tylenchomorpha</taxon>
        <taxon>Tylenchoidea</taxon>
        <taxon>Meloidogynidae</taxon>
        <taxon>Meloidogyninae</taxon>
        <taxon>Meloidogyne</taxon>
    </lineage>
</organism>
<gene>
    <name evidence="2" type="ORF">Mgra_00004024</name>
</gene>
<proteinExistence type="predicted"/>
<protein>
    <submittedName>
        <fullName evidence="2">Uncharacterized protein</fullName>
    </submittedName>
</protein>
<accession>A0A8S9ZSW2</accession>
<dbReference type="AlphaFoldDB" id="A0A8S9ZSW2"/>